<dbReference type="OrthoDB" id="2121326at2759"/>
<protein>
    <submittedName>
        <fullName evidence="2">Uncharacterized protein</fullName>
    </submittedName>
</protein>
<comment type="caution">
    <text evidence="2">The sequence shown here is derived from an EMBL/GenBank/DDBJ whole genome shotgun (WGS) entry which is preliminary data.</text>
</comment>
<dbReference type="Proteomes" id="UP000266188">
    <property type="component" value="Unassembled WGS sequence"/>
</dbReference>
<evidence type="ECO:0000313" key="3">
    <source>
        <dbReference type="Proteomes" id="UP000266188"/>
    </source>
</evidence>
<organism evidence="2 3">
    <name type="scientific">Aspergillus sclerotialis</name>
    <dbReference type="NCBI Taxonomy" id="2070753"/>
    <lineage>
        <taxon>Eukaryota</taxon>
        <taxon>Fungi</taxon>
        <taxon>Dikarya</taxon>
        <taxon>Ascomycota</taxon>
        <taxon>Pezizomycotina</taxon>
        <taxon>Eurotiomycetes</taxon>
        <taxon>Eurotiomycetidae</taxon>
        <taxon>Eurotiales</taxon>
        <taxon>Aspergillaceae</taxon>
        <taxon>Aspergillus</taxon>
        <taxon>Aspergillus subgen. Polypaecilum</taxon>
    </lineage>
</organism>
<proteinExistence type="predicted"/>
<evidence type="ECO:0000313" key="2">
    <source>
        <dbReference type="EMBL" id="RJE24840.1"/>
    </source>
</evidence>
<dbReference type="EMBL" id="MVGC01000066">
    <property type="protein sequence ID" value="RJE24840.1"/>
    <property type="molecule type" value="Genomic_DNA"/>
</dbReference>
<feature type="region of interest" description="Disordered" evidence="1">
    <location>
        <begin position="61"/>
        <end position="120"/>
    </location>
</feature>
<dbReference type="AlphaFoldDB" id="A0A3A2ZQ55"/>
<feature type="compositionally biased region" description="Gly residues" evidence="1">
    <location>
        <begin position="76"/>
        <end position="100"/>
    </location>
</feature>
<name>A0A3A2ZQ55_9EURO</name>
<keyword evidence="3" id="KW-1185">Reference proteome</keyword>
<dbReference type="STRING" id="2070753.A0A3A2ZQ55"/>
<gene>
    <name evidence="2" type="ORF">PHISCL_02794</name>
</gene>
<feature type="compositionally biased region" description="Polar residues" evidence="1">
    <location>
        <begin position="61"/>
        <end position="70"/>
    </location>
</feature>
<evidence type="ECO:0000256" key="1">
    <source>
        <dbReference type="SAM" id="MobiDB-lite"/>
    </source>
</evidence>
<reference evidence="3" key="1">
    <citation type="submission" date="2017-02" db="EMBL/GenBank/DDBJ databases">
        <authorList>
            <person name="Tafer H."/>
            <person name="Lopandic K."/>
        </authorList>
    </citation>
    <scope>NUCLEOTIDE SEQUENCE [LARGE SCALE GENOMIC DNA]</scope>
    <source>
        <strain evidence="3">CBS 366.77</strain>
    </source>
</reference>
<sequence>MSASANKKPYLSNGRMLESPPITVRANRFLENIYLFIGLYLVSFFSFDPYNAAKYSQFNVGHPGNYTNTRPRWGSSGLGGGGGGPSGGGGGGGGGSGGGPWNRRVGRVDDIRGPECGSCQ</sequence>
<accession>A0A3A2ZQ55</accession>